<proteinExistence type="inferred from homology"/>
<evidence type="ECO:0000256" key="2">
    <source>
        <dbReference type="ARBA" id="ARBA00012838"/>
    </source>
</evidence>
<dbReference type="Pfam" id="PF19303">
    <property type="entry name" value="Anticodon_3"/>
    <property type="match status" value="1"/>
</dbReference>
<evidence type="ECO:0000256" key="5">
    <source>
        <dbReference type="ARBA" id="ARBA00022741"/>
    </source>
</evidence>
<dbReference type="SUPFAM" id="SSF47323">
    <property type="entry name" value="Anticodon-binding domain of a subclass of class I aminoacyl-tRNA synthetases"/>
    <property type="match status" value="1"/>
</dbReference>
<comment type="similarity">
    <text evidence="10">Belongs to the class-I aminoacyl-tRNA synthetase family.</text>
</comment>
<dbReference type="PANTHER" id="PTHR43326">
    <property type="entry name" value="METHIONYL-TRNA SYNTHETASE"/>
    <property type="match status" value="1"/>
</dbReference>
<evidence type="ECO:0000256" key="7">
    <source>
        <dbReference type="ARBA" id="ARBA00022917"/>
    </source>
</evidence>
<evidence type="ECO:0000256" key="10">
    <source>
        <dbReference type="RuleBase" id="RU363039"/>
    </source>
</evidence>
<dbReference type="GO" id="GO:0006431">
    <property type="term" value="P:methionyl-tRNA aminoacylation"/>
    <property type="evidence" value="ECO:0007669"/>
    <property type="project" value="InterPro"/>
</dbReference>
<dbReference type="Proteomes" id="UP000634476">
    <property type="component" value="Unassembled WGS sequence"/>
</dbReference>
<feature type="region of interest" description="Disordered" evidence="11">
    <location>
        <begin position="375"/>
        <end position="394"/>
    </location>
</feature>
<accession>A0A8J3WT02</accession>
<keyword evidence="6 10" id="KW-0067">ATP-binding</keyword>
<dbReference type="Gene3D" id="3.40.50.620">
    <property type="entry name" value="HUPs"/>
    <property type="match status" value="1"/>
</dbReference>
<evidence type="ECO:0000313" key="15">
    <source>
        <dbReference type="Proteomes" id="UP000634476"/>
    </source>
</evidence>
<keyword evidence="5 10" id="KW-0547">Nucleotide-binding</keyword>
<dbReference type="AlphaFoldDB" id="A0A8J3WT02"/>
<evidence type="ECO:0000259" key="12">
    <source>
        <dbReference type="Pfam" id="PF09334"/>
    </source>
</evidence>
<dbReference type="GO" id="GO:0005524">
    <property type="term" value="F:ATP binding"/>
    <property type="evidence" value="ECO:0007669"/>
    <property type="project" value="UniProtKB-KW"/>
</dbReference>
<dbReference type="InterPro" id="IPR033911">
    <property type="entry name" value="MetRS_core"/>
</dbReference>
<dbReference type="InterPro" id="IPR014758">
    <property type="entry name" value="Met-tRNA_synth"/>
</dbReference>
<dbReference type="EMBL" id="BOOK01000003">
    <property type="protein sequence ID" value="GIH98476.1"/>
    <property type="molecule type" value="Genomic_DNA"/>
</dbReference>
<dbReference type="GO" id="GO:0004825">
    <property type="term" value="F:methionine-tRNA ligase activity"/>
    <property type="evidence" value="ECO:0007669"/>
    <property type="project" value="UniProtKB-EC"/>
</dbReference>
<keyword evidence="8 10" id="KW-0030">Aminoacyl-tRNA synthetase</keyword>
<keyword evidence="7 10" id="KW-0648">Protein biosynthesis</keyword>
<gene>
    <name evidence="14" type="primary">metG_1</name>
    <name evidence="14" type="ORF">Pta02_04850</name>
</gene>
<reference evidence="14" key="1">
    <citation type="submission" date="2021-01" db="EMBL/GenBank/DDBJ databases">
        <title>Whole genome shotgun sequence of Planobispora takensis NBRC 109077.</title>
        <authorList>
            <person name="Komaki H."/>
            <person name="Tamura T."/>
        </authorList>
    </citation>
    <scope>NUCLEOTIDE SEQUENCE</scope>
    <source>
        <strain evidence="14">NBRC 109077</strain>
    </source>
</reference>
<dbReference type="EC" id="6.1.1.10" evidence="2"/>
<evidence type="ECO:0000256" key="11">
    <source>
        <dbReference type="SAM" id="MobiDB-lite"/>
    </source>
</evidence>
<dbReference type="Pfam" id="PF09334">
    <property type="entry name" value="tRNA-synt_1g"/>
    <property type="match status" value="2"/>
</dbReference>
<evidence type="ECO:0000259" key="13">
    <source>
        <dbReference type="Pfam" id="PF19303"/>
    </source>
</evidence>
<name>A0A8J3WT02_9ACTN</name>
<keyword evidence="4 10" id="KW-0436">Ligase</keyword>
<dbReference type="PRINTS" id="PR01041">
    <property type="entry name" value="TRNASYNTHMET"/>
</dbReference>
<dbReference type="InterPro" id="IPR015413">
    <property type="entry name" value="Methionyl/Leucyl_tRNA_Synth"/>
</dbReference>
<dbReference type="CDD" id="cd07957">
    <property type="entry name" value="Anticodon_Ia_Met"/>
    <property type="match status" value="1"/>
</dbReference>
<organism evidence="14 15">
    <name type="scientific">Planobispora takensis</name>
    <dbReference type="NCBI Taxonomy" id="1367882"/>
    <lineage>
        <taxon>Bacteria</taxon>
        <taxon>Bacillati</taxon>
        <taxon>Actinomycetota</taxon>
        <taxon>Actinomycetes</taxon>
        <taxon>Streptosporangiales</taxon>
        <taxon>Streptosporangiaceae</taxon>
        <taxon>Planobispora</taxon>
    </lineage>
</organism>
<dbReference type="PANTHER" id="PTHR43326:SF1">
    <property type="entry name" value="METHIONINE--TRNA LIGASE, MITOCHONDRIAL"/>
    <property type="match status" value="1"/>
</dbReference>
<keyword evidence="15" id="KW-1185">Reference proteome</keyword>
<dbReference type="SUPFAM" id="SSF52374">
    <property type="entry name" value="Nucleotidylyl transferase"/>
    <property type="match status" value="1"/>
</dbReference>
<dbReference type="InterPro" id="IPR023457">
    <property type="entry name" value="Met-tRNA_synth_2"/>
</dbReference>
<comment type="function">
    <text evidence="1">Is required not only for elongation of protein synthesis but also for the initiation of all mRNA translation through initiator tRNA(fMet) aminoacylation.</text>
</comment>
<evidence type="ECO:0000256" key="6">
    <source>
        <dbReference type="ARBA" id="ARBA00022840"/>
    </source>
</evidence>
<evidence type="ECO:0000256" key="3">
    <source>
        <dbReference type="ARBA" id="ARBA00018753"/>
    </source>
</evidence>
<dbReference type="InterPro" id="IPR041872">
    <property type="entry name" value="Anticodon_Met"/>
</dbReference>
<dbReference type="InterPro" id="IPR014729">
    <property type="entry name" value="Rossmann-like_a/b/a_fold"/>
</dbReference>
<feature type="domain" description="Methionyl/Leucyl tRNA synthetase" evidence="12">
    <location>
        <begin position="5"/>
        <end position="141"/>
    </location>
</feature>
<evidence type="ECO:0000256" key="1">
    <source>
        <dbReference type="ARBA" id="ARBA00003314"/>
    </source>
</evidence>
<evidence type="ECO:0000256" key="9">
    <source>
        <dbReference type="ARBA" id="ARBA00030904"/>
    </source>
</evidence>
<feature type="domain" description="Methionyl/Leucyl tRNA synthetase" evidence="12">
    <location>
        <begin position="149"/>
        <end position="356"/>
    </location>
</feature>
<sequence length="500" mass="55232">MTRLLLSTTIPYVNGRPHLGFALELVQADVLARHHRLRGDEVRLQTGTDDNSLKNVQAADAAGVAVRDLVDRNAAEFARLAGPLSLRFDDFLRTSADPRHRAGVERFWRACAHDLYRKHYEGLYCVGCEHFYRPGERCPEHEAPLQRVSEENWFFRLSRHQERLYDLIADGRIRIEPAERRNEVLAFIAGGLADFSVSRSRARARGWGIPVPGDPDQVIYVWWDALGYYLTALDYGTGGHGRWWGRADRRVHLLGKSVLRFHAVYWPAMLLSAGEALPTDILVHDHLTVNGRKISKSGGPAVDPLGLVADYGVDAVRWWLLRDVPRVGDADFTVERLIARHDDELANGVGNLVSRVAGLVHRYRDGVVPAVRATEPVPGRVPEPDSEPDSELEAARRRAPGAVAGALDAFDFRRAAGAVYEVVEAANRYVSRTRPWQLAREGSAHLDPVLGTLAETCREVAGLLTPFLPDAAARIAARCAGPGGRLPAPAPVFPRLGGTA</sequence>
<dbReference type="NCBIfam" id="TIGR00398">
    <property type="entry name" value="metG"/>
    <property type="match status" value="1"/>
</dbReference>
<feature type="domain" description="Methionyl-tRNA synthetase anticodon-binding" evidence="13">
    <location>
        <begin position="401"/>
        <end position="477"/>
    </location>
</feature>
<dbReference type="InterPro" id="IPR009080">
    <property type="entry name" value="tRNAsynth_Ia_anticodon-bd"/>
</dbReference>
<dbReference type="Gene3D" id="1.10.730.10">
    <property type="entry name" value="Isoleucyl-tRNA Synthetase, Domain 1"/>
    <property type="match status" value="1"/>
</dbReference>
<evidence type="ECO:0000313" key="14">
    <source>
        <dbReference type="EMBL" id="GIH98476.1"/>
    </source>
</evidence>
<dbReference type="RefSeq" id="WP_203872981.1">
    <property type="nucleotide sequence ID" value="NZ_BOOK01000003.1"/>
</dbReference>
<evidence type="ECO:0000256" key="4">
    <source>
        <dbReference type="ARBA" id="ARBA00022598"/>
    </source>
</evidence>
<evidence type="ECO:0000256" key="8">
    <source>
        <dbReference type="ARBA" id="ARBA00023146"/>
    </source>
</evidence>
<dbReference type="Gene3D" id="2.170.220.10">
    <property type="match status" value="1"/>
</dbReference>
<comment type="caution">
    <text evidence="14">The sequence shown here is derived from an EMBL/GenBank/DDBJ whole genome shotgun (WGS) entry which is preliminary data.</text>
</comment>
<protein>
    <recommendedName>
        <fullName evidence="3">Methionine--tRNA ligase</fullName>
        <ecNumber evidence="2">6.1.1.10</ecNumber>
    </recommendedName>
    <alternativeName>
        <fullName evidence="9">Methionyl-tRNA synthetase</fullName>
    </alternativeName>
</protein>